<dbReference type="RefSeq" id="WP_249283362.1">
    <property type="nucleotide sequence ID" value="NZ_JACRST010000016.1"/>
</dbReference>
<dbReference type="InterPro" id="IPR002126">
    <property type="entry name" value="Cadherin-like_dom"/>
</dbReference>
<dbReference type="Proteomes" id="UP000653127">
    <property type="component" value="Unassembled WGS sequence"/>
</dbReference>
<feature type="compositionally biased region" description="Basic and acidic residues" evidence="1">
    <location>
        <begin position="196"/>
        <end position="206"/>
    </location>
</feature>
<evidence type="ECO:0000256" key="2">
    <source>
        <dbReference type="SAM" id="Phobius"/>
    </source>
</evidence>
<dbReference type="PROSITE" id="PS50268">
    <property type="entry name" value="CADHERIN_2"/>
    <property type="match status" value="1"/>
</dbReference>
<keyword evidence="5" id="KW-1185">Reference proteome</keyword>
<evidence type="ECO:0000313" key="4">
    <source>
        <dbReference type="EMBL" id="MBC8547287.1"/>
    </source>
</evidence>
<feature type="transmembrane region" description="Helical" evidence="2">
    <location>
        <begin position="61"/>
        <end position="80"/>
    </location>
</feature>
<organism evidence="4 5">
    <name type="scientific">Ligaoa zhengdingensis</name>
    <dbReference type="NCBI Taxonomy" id="2763658"/>
    <lineage>
        <taxon>Bacteria</taxon>
        <taxon>Bacillati</taxon>
        <taxon>Bacillota</taxon>
        <taxon>Clostridia</taxon>
        <taxon>Eubacteriales</taxon>
        <taxon>Oscillospiraceae</taxon>
        <taxon>Ligaoa</taxon>
    </lineage>
</organism>
<reference evidence="4" key="1">
    <citation type="submission" date="2020-08" db="EMBL/GenBank/DDBJ databases">
        <title>Genome public.</title>
        <authorList>
            <person name="Liu C."/>
            <person name="Sun Q."/>
        </authorList>
    </citation>
    <scope>NUCLEOTIDE SEQUENCE</scope>
    <source>
        <strain evidence="4">NSJ-31</strain>
    </source>
</reference>
<dbReference type="GO" id="GO:0016020">
    <property type="term" value="C:membrane"/>
    <property type="evidence" value="ECO:0007669"/>
    <property type="project" value="InterPro"/>
</dbReference>
<keyword evidence="2" id="KW-1133">Transmembrane helix</keyword>
<feature type="region of interest" description="Disordered" evidence="1">
    <location>
        <begin position="185"/>
        <end position="216"/>
    </location>
</feature>
<dbReference type="AlphaFoldDB" id="A0A926E0R9"/>
<dbReference type="GO" id="GO:0007156">
    <property type="term" value="P:homophilic cell adhesion via plasma membrane adhesion molecules"/>
    <property type="evidence" value="ECO:0007669"/>
    <property type="project" value="InterPro"/>
</dbReference>
<keyword evidence="2" id="KW-0472">Membrane</keyword>
<dbReference type="InterPro" id="IPR019198">
    <property type="entry name" value="Beta_propeller_containing"/>
</dbReference>
<feature type="domain" description="Cadherin" evidence="3">
    <location>
        <begin position="205"/>
        <end position="329"/>
    </location>
</feature>
<dbReference type="EMBL" id="JACRST010000016">
    <property type="protein sequence ID" value="MBC8547287.1"/>
    <property type="molecule type" value="Genomic_DNA"/>
</dbReference>
<gene>
    <name evidence="4" type="ORF">H8711_10160</name>
</gene>
<name>A0A926E0R9_9FIRM</name>
<accession>A0A926E0R9</accession>
<evidence type="ECO:0000259" key="3">
    <source>
        <dbReference type="PROSITE" id="PS50268"/>
    </source>
</evidence>
<proteinExistence type="predicted"/>
<protein>
    <submittedName>
        <fullName evidence="4">Beta-propeller domain-containing protein</fullName>
    </submittedName>
</protein>
<keyword evidence="2" id="KW-0812">Transmembrane</keyword>
<dbReference type="GO" id="GO:0005509">
    <property type="term" value="F:calcium ion binding"/>
    <property type="evidence" value="ECO:0007669"/>
    <property type="project" value="InterPro"/>
</dbReference>
<dbReference type="Pfam" id="PF09826">
    <property type="entry name" value="Beta_propel"/>
    <property type="match status" value="1"/>
</dbReference>
<evidence type="ECO:0000313" key="5">
    <source>
        <dbReference type="Proteomes" id="UP000653127"/>
    </source>
</evidence>
<sequence>MTDFYEQDQENLNFISEKLQQIDREIPVPESVTASRLIQRMENDEKSPRLRVVRPRTWQRAAGYAAAFLLLLGGGLYWTVIGHQMGKQAPAPQELMSSAATACDSAMMLESAPAATAEDDPGAELLEHIEAMRSYYASDYAQVRETLKLVIDAPRAWEPEPMEEEVANEKSDPMTGGVGVDTGFESGAANGMTADSHPDAGGDGERAPGGGDVYSTNVQTQDVDEADIVKTDGEYIYYLSNQGSEEPQISILAADDLTLASTISIQPDVIPIDLFLADGKLAVLSNTYNFTELPRYALYTDGVKQVGTRTTSAVSVDVYDISDPANPVNERTFEQQGDYVSSRLVDDVVYLVSRSANTCNPHYEEYDDAMLVPSVLDTAVDQTPRTMAASDICIPAEVTDSNYTVLSAVRLDDPDDSTTKAVLGGGNTVYMSTDNLYVAGYRYDGDNYLMEAGETTLLKFSVDGTDIDLIAQGSVPGRIDGQFALDEGETGELRIATTTERYADPEAARKAREENERLREERKRARMAAPAKPDIEEVAEEDIAEVNPDTSSISPEDDPYRTVTDNNIYVLDEYLEHLGSLMGLAPEESIYSVRYIGDIAYLVTFEQVDPLFAIDLSDPANPVLLGQLKVPGFSEYLHPIGENTLLGFGYETAVTEDGGVTTQGLKLSLFDVSDPTNPRETEVYRLGDQGSYSPALYDHRAFLHYSSKDIIGIPVTLYEQFGNNSGDRWSRNYKFAFDGLYLFRVTEESIKFVGHLSQSDGITDEGEIYRQNLNIRRGVYIGDRIYLFSDARASMYSLDTLELLEETDL</sequence>
<evidence type="ECO:0000256" key="1">
    <source>
        <dbReference type="SAM" id="MobiDB-lite"/>
    </source>
</evidence>
<comment type="caution">
    <text evidence="4">The sequence shown here is derived from an EMBL/GenBank/DDBJ whole genome shotgun (WGS) entry which is preliminary data.</text>
</comment>